<dbReference type="PANTHER" id="PTHR12526">
    <property type="entry name" value="GLYCOSYLTRANSFERASE"/>
    <property type="match status" value="1"/>
</dbReference>
<gene>
    <name evidence="3" type="ORF">E3T28_14520</name>
</gene>
<organism evidence="3 4">
    <name type="scientific">Cryobacterium sinapicolor</name>
    <dbReference type="NCBI Taxonomy" id="1259236"/>
    <lineage>
        <taxon>Bacteria</taxon>
        <taxon>Bacillati</taxon>
        <taxon>Actinomycetota</taxon>
        <taxon>Actinomycetes</taxon>
        <taxon>Micrococcales</taxon>
        <taxon>Microbacteriaceae</taxon>
        <taxon>Cryobacterium</taxon>
    </lineage>
</organism>
<protein>
    <submittedName>
        <fullName evidence="3">Glycosyltransferase</fullName>
    </submittedName>
</protein>
<keyword evidence="1" id="KW-0808">Transferase</keyword>
<proteinExistence type="predicted"/>
<evidence type="ECO:0000256" key="1">
    <source>
        <dbReference type="ARBA" id="ARBA00022679"/>
    </source>
</evidence>
<sequence length="400" mass="43848">MRFLATWLPTPALWRLPQSQYWRQGATVHKNYDLVFWQNIPSLHQAPLMRALTSGLGKRVLVVVAGDVSSDRLAMGWEGIDYGDADLVVKPSLSEIKDIVGENRDATAHIFSGVNAYPGISTAMKVLSQGHHRHVAIITEPWDPRGTRGRLRSLKFALRSRSWQHVHTLFACGVLAREQFARLGCESDKIASFGYFVDRPSGNTVITRVAQPSVMFIGTLTDRKDPRSLVQALALTPTGSWHLTMVGDGPLREAILADVDELNLSGRVNFVPRLANDKLRDALAVCDVLVLPSQYDGWGAVVSEALMAGTPVIVSATSGSSDFVSSYLQGEVIQAGRPNEIAQALGRRWSSSPTTADARSALRDWANEAISPRAAAEYLWRTVSREEGTPTLPAPWNKSV</sequence>
<dbReference type="EMBL" id="SOGQ01000081">
    <property type="protein sequence ID" value="TFC94705.1"/>
    <property type="molecule type" value="Genomic_DNA"/>
</dbReference>
<reference evidence="3 4" key="1">
    <citation type="submission" date="2019-03" db="EMBL/GenBank/DDBJ databases">
        <title>Genomics of glacier-inhabiting Cryobacterium strains.</title>
        <authorList>
            <person name="Liu Q."/>
            <person name="Xin Y.-H."/>
        </authorList>
    </citation>
    <scope>NUCLEOTIDE SEQUENCE [LARGE SCALE GENOMIC DNA]</scope>
    <source>
        <strain evidence="3 4">TMT1-23-1</strain>
    </source>
</reference>
<dbReference type="Proteomes" id="UP000297853">
    <property type="component" value="Unassembled WGS sequence"/>
</dbReference>
<dbReference type="Pfam" id="PF00534">
    <property type="entry name" value="Glycos_transf_1"/>
    <property type="match status" value="1"/>
</dbReference>
<evidence type="ECO:0000259" key="2">
    <source>
        <dbReference type="Pfam" id="PF00534"/>
    </source>
</evidence>
<dbReference type="PANTHER" id="PTHR12526:SF638">
    <property type="entry name" value="SPORE COAT PROTEIN SA"/>
    <property type="match status" value="1"/>
</dbReference>
<evidence type="ECO:0000313" key="3">
    <source>
        <dbReference type="EMBL" id="TFC94705.1"/>
    </source>
</evidence>
<keyword evidence="4" id="KW-1185">Reference proteome</keyword>
<accession>A0ABY2IWQ7</accession>
<evidence type="ECO:0000313" key="4">
    <source>
        <dbReference type="Proteomes" id="UP000297853"/>
    </source>
</evidence>
<comment type="caution">
    <text evidence="3">The sequence shown here is derived from an EMBL/GenBank/DDBJ whole genome shotgun (WGS) entry which is preliminary data.</text>
</comment>
<dbReference type="InterPro" id="IPR001296">
    <property type="entry name" value="Glyco_trans_1"/>
</dbReference>
<dbReference type="Gene3D" id="3.40.50.2000">
    <property type="entry name" value="Glycogen Phosphorylase B"/>
    <property type="match status" value="1"/>
</dbReference>
<feature type="domain" description="Glycosyl transferase family 1" evidence="2">
    <location>
        <begin position="211"/>
        <end position="347"/>
    </location>
</feature>
<name>A0ABY2IWQ7_9MICO</name>
<dbReference type="SUPFAM" id="SSF53756">
    <property type="entry name" value="UDP-Glycosyltransferase/glycogen phosphorylase"/>
    <property type="match status" value="1"/>
</dbReference>